<reference evidence="2" key="1">
    <citation type="submission" date="2020-05" db="EMBL/GenBank/DDBJ databases">
        <authorList>
            <person name="Chiriac C."/>
            <person name="Salcher M."/>
            <person name="Ghai R."/>
            <person name="Kavagutti S V."/>
        </authorList>
    </citation>
    <scope>NUCLEOTIDE SEQUENCE</scope>
</reference>
<evidence type="ECO:0000313" key="4">
    <source>
        <dbReference type="EMBL" id="CAB5030843.1"/>
    </source>
</evidence>
<sequence length="275" mass="30559">MTQHRPTIVLVHAHPDDEASSTGGIIARYSKEGARVILVTCTNGELGDSPDGLAPEHDDHDTAEVVRHRRQELERSCEILGVERLVLLGYHDSGMMGWPQNDLPNSFWKTPVAVAAARLAEILDEEHADVVVTYDENGFYGHPDHIQANRITLAAVEMAKVKPKLYYATIARSAFAQLGEILARHGIERPDRDENDESPEMGSSDEEIGAVIDVEKYVDLKRAALMAHASQTAQSFFLQVPPEVFKVLFVQEWFVRVQDPTNQVGVEDDLLSGVR</sequence>
<dbReference type="GO" id="GO:0016811">
    <property type="term" value="F:hydrolase activity, acting on carbon-nitrogen (but not peptide) bonds, in linear amides"/>
    <property type="evidence" value="ECO:0007669"/>
    <property type="project" value="TreeGrafter"/>
</dbReference>
<dbReference type="EMBL" id="CAFBPM010000022">
    <property type="protein sequence ID" value="CAB5030843.1"/>
    <property type="molecule type" value="Genomic_DNA"/>
</dbReference>
<organism evidence="2">
    <name type="scientific">freshwater metagenome</name>
    <dbReference type="NCBI Taxonomy" id="449393"/>
    <lineage>
        <taxon>unclassified sequences</taxon>
        <taxon>metagenomes</taxon>
        <taxon>ecological metagenomes</taxon>
    </lineage>
</organism>
<protein>
    <submittedName>
        <fullName evidence="2">Unannotated protein</fullName>
    </submittedName>
</protein>
<dbReference type="EMBL" id="CAFBLT010000001">
    <property type="protein sequence ID" value="CAB4866623.1"/>
    <property type="molecule type" value="Genomic_DNA"/>
</dbReference>
<dbReference type="SUPFAM" id="SSF102588">
    <property type="entry name" value="LmbE-like"/>
    <property type="match status" value="1"/>
</dbReference>
<dbReference type="InterPro" id="IPR003737">
    <property type="entry name" value="GlcNAc_PI_deacetylase-related"/>
</dbReference>
<dbReference type="PANTHER" id="PTHR12993:SF26">
    <property type="entry name" value="1D-MYO-INOSITOL 2-ACETAMIDO-2-DEOXY-ALPHA-D-GLUCOPYRANOSIDE DEACETYLASE"/>
    <property type="match status" value="1"/>
</dbReference>
<feature type="compositionally biased region" description="Acidic residues" evidence="1">
    <location>
        <begin position="193"/>
        <end position="205"/>
    </location>
</feature>
<dbReference type="InterPro" id="IPR024078">
    <property type="entry name" value="LmbE-like_dom_sf"/>
</dbReference>
<dbReference type="Gene3D" id="3.40.50.10320">
    <property type="entry name" value="LmbE-like"/>
    <property type="match status" value="1"/>
</dbReference>
<dbReference type="AlphaFoldDB" id="A0A6J6ZNN4"/>
<accession>A0A6J6ZNN4</accession>
<proteinExistence type="predicted"/>
<feature type="region of interest" description="Disordered" evidence="1">
    <location>
        <begin position="186"/>
        <end position="205"/>
    </location>
</feature>
<evidence type="ECO:0000256" key="1">
    <source>
        <dbReference type="SAM" id="MobiDB-lite"/>
    </source>
</evidence>
<evidence type="ECO:0000313" key="2">
    <source>
        <dbReference type="EMBL" id="CAB4822203.1"/>
    </source>
</evidence>
<gene>
    <name evidence="2" type="ORF">UFOPK3164_00496</name>
    <name evidence="3" type="ORF">UFOPK3427_00529</name>
    <name evidence="4" type="ORF">UFOPK4112_01626</name>
</gene>
<dbReference type="PANTHER" id="PTHR12993">
    <property type="entry name" value="N-ACETYLGLUCOSAMINYL-PHOSPHATIDYLINOSITOL DE-N-ACETYLASE-RELATED"/>
    <property type="match status" value="1"/>
</dbReference>
<dbReference type="Pfam" id="PF02585">
    <property type="entry name" value="PIG-L"/>
    <property type="match status" value="1"/>
</dbReference>
<evidence type="ECO:0000313" key="3">
    <source>
        <dbReference type="EMBL" id="CAB4866623.1"/>
    </source>
</evidence>
<dbReference type="EMBL" id="CAFABE010000014">
    <property type="protein sequence ID" value="CAB4822203.1"/>
    <property type="molecule type" value="Genomic_DNA"/>
</dbReference>
<name>A0A6J6ZNN4_9ZZZZ</name>